<feature type="coiled-coil region" evidence="1">
    <location>
        <begin position="55"/>
        <end position="124"/>
    </location>
</feature>
<protein>
    <submittedName>
        <fullName evidence="2">Uncharacterized protein</fullName>
    </submittedName>
</protein>
<gene>
    <name evidence="2" type="ORF">S12H4_18789</name>
</gene>
<keyword evidence="1" id="KW-0175">Coiled coil</keyword>
<proteinExistence type="predicted"/>
<name>X1RE81_9ZZZZ</name>
<accession>X1RE81</accession>
<dbReference type="EMBL" id="BARW01009322">
    <property type="protein sequence ID" value="GAI79017.1"/>
    <property type="molecule type" value="Genomic_DNA"/>
</dbReference>
<comment type="caution">
    <text evidence="2">The sequence shown here is derived from an EMBL/GenBank/DDBJ whole genome shotgun (WGS) entry which is preliminary data.</text>
</comment>
<evidence type="ECO:0000313" key="2">
    <source>
        <dbReference type="EMBL" id="GAI79017.1"/>
    </source>
</evidence>
<organism evidence="2">
    <name type="scientific">marine sediment metagenome</name>
    <dbReference type="NCBI Taxonomy" id="412755"/>
    <lineage>
        <taxon>unclassified sequences</taxon>
        <taxon>metagenomes</taxon>
        <taxon>ecological metagenomes</taxon>
    </lineage>
</organism>
<reference evidence="2" key="1">
    <citation type="journal article" date="2014" name="Front. Microbiol.">
        <title>High frequency of phylogenetically diverse reductive dehalogenase-homologous genes in deep subseafloor sedimentary metagenomes.</title>
        <authorList>
            <person name="Kawai M."/>
            <person name="Futagami T."/>
            <person name="Toyoda A."/>
            <person name="Takaki Y."/>
            <person name="Nishi S."/>
            <person name="Hori S."/>
            <person name="Arai W."/>
            <person name="Tsubouchi T."/>
            <person name="Morono Y."/>
            <person name="Uchiyama I."/>
            <person name="Ito T."/>
            <person name="Fujiyama A."/>
            <person name="Inagaki F."/>
            <person name="Takami H."/>
        </authorList>
    </citation>
    <scope>NUCLEOTIDE SEQUENCE</scope>
    <source>
        <strain evidence="2">Expedition CK06-06</strain>
    </source>
</reference>
<sequence length="129" mass="14623">MLQDIDYTPEAAQFILTVRAESSPFSPINYSEFKDLTQKWRRASGMKGKPVPEELKKAAEVLIRIRGEIDSLQKAVAEEEAKLIEAEVLPEAATKKRDELRVALHRAEAELERVQTNYDAILARYKHGG</sequence>
<dbReference type="AlphaFoldDB" id="X1RE81"/>
<evidence type="ECO:0000256" key="1">
    <source>
        <dbReference type="SAM" id="Coils"/>
    </source>
</evidence>